<evidence type="ECO:0000313" key="6">
    <source>
        <dbReference type="Proteomes" id="UP001596023"/>
    </source>
</evidence>
<evidence type="ECO:0000259" key="2">
    <source>
        <dbReference type="Pfam" id="PF16313"/>
    </source>
</evidence>
<dbReference type="Pfam" id="PF16313">
    <property type="entry name" value="DUF4953"/>
    <property type="match status" value="1"/>
</dbReference>
<feature type="domain" description="DUF5118" evidence="4">
    <location>
        <begin position="47"/>
        <end position="95"/>
    </location>
</feature>
<dbReference type="InterPro" id="IPR034032">
    <property type="entry name" value="Zn_MMP-like_bac"/>
</dbReference>
<feature type="domain" description="DUF5117" evidence="3">
    <location>
        <begin position="109"/>
        <end position="304"/>
    </location>
</feature>
<dbReference type="InterPro" id="IPR033413">
    <property type="entry name" value="DUF5117"/>
</dbReference>
<dbReference type="CDD" id="cd04276">
    <property type="entry name" value="ZnMc_MMP_like_2"/>
    <property type="match status" value="1"/>
</dbReference>
<keyword evidence="6" id="KW-1185">Reference proteome</keyword>
<evidence type="ECO:0000259" key="4">
    <source>
        <dbReference type="Pfam" id="PF17162"/>
    </source>
</evidence>
<dbReference type="InterPro" id="IPR024079">
    <property type="entry name" value="MetalloPept_cat_dom_sf"/>
</dbReference>
<sequence>MIKLKILFILLINGLFLSAQQQTVLPADTVKKETVEKPVETKPNNQPKPYKEVITDKAITKHGLLDVHRIDDRFFMEIPDTLLGRDILVVNRIAKAAAGIRPQIHVYAGDQIGENVIRFERGPSNKVFIRRMIFTENSADSTANGMYRSLVRSNIQPISASFAIKAFGGDSLKIKTSVIDVTDFLQTENEVFYFNSTVKKSLSIGAVQNDMSYIDDICPYPANVEIRTVRSYLKVSTDPNAGVSTLPITYELNSSLLLLPETPMRPRYADARVGFFSRGFYDFDSNPQGVKEKAFITRWRLEPKAEDRAKYLRGELVEPKNPIVYYIDPATPKKWVPYLIAGVNDWQEAFEQAGFKNAIKALPAPGNDSTWSIADARHNVIVYKPSAIANASGPHVHDPRSGEIMETHINWYHNIMQLLRNWYMIQAGAIDSRANTMQFDDELMGQLIRFVSSHEVGHTLGLRHNYGSSSTVPVEKLRDKNWVEKHGHTPSIMDYARFNYVAQPEDKIGEKGIFPRIGDYDKWAIEWGYRWFPQFKTPEDEEPYLNQWIIKQLRSDKRYFFGGEYESTDPRSQSEDLGDDPILASSYGLKNLQRILPRLKDWTREENEGYENWQAMYIELLKQYRLYMAHVLKLIGGKYATYKSIEQDGSIYEPVEYEKQKAAMKFLAENLFETPRWLLNDTIGSYMALNPAVYIGSAQYAALMRLQGSDILLGFTKNQAKGDKGYGISEFLNDLKQAIWTEIYTHKPIDIYRRDLQKLYIDNTFKSFKSVNEIVGANNGNGLILYINPDPTRSDVSSIIRAHLLSLCDDINKEIIRTDDELTKYHLQDIVSRIKKGLDVEEKK</sequence>
<feature type="signal peptide" evidence="1">
    <location>
        <begin position="1"/>
        <end position="21"/>
    </location>
</feature>
<protein>
    <submittedName>
        <fullName evidence="5">Zinc-dependent metalloprotease</fullName>
    </submittedName>
</protein>
<dbReference type="Gene3D" id="3.40.390.10">
    <property type="entry name" value="Collagenase (Catalytic Domain)"/>
    <property type="match status" value="1"/>
</dbReference>
<organism evidence="5 6">
    <name type="scientific">Dysgonomonas termitidis</name>
    <dbReference type="NCBI Taxonomy" id="1516126"/>
    <lineage>
        <taxon>Bacteria</taxon>
        <taxon>Pseudomonadati</taxon>
        <taxon>Bacteroidota</taxon>
        <taxon>Bacteroidia</taxon>
        <taxon>Bacteroidales</taxon>
        <taxon>Dysgonomonadaceae</taxon>
        <taxon>Dysgonomonas</taxon>
    </lineage>
</organism>
<dbReference type="InterPro" id="IPR033428">
    <property type="entry name" value="DUF5118"/>
</dbReference>
<dbReference type="Proteomes" id="UP001596023">
    <property type="component" value="Unassembled WGS sequence"/>
</dbReference>
<dbReference type="InterPro" id="IPR032534">
    <property type="entry name" value="EcxA_zinc-bd"/>
</dbReference>
<keyword evidence="5" id="KW-0378">Hydrolase</keyword>
<keyword evidence="5" id="KW-0482">Metalloprotease</keyword>
<dbReference type="EMBL" id="JBHSGN010000024">
    <property type="protein sequence ID" value="MFC4672680.1"/>
    <property type="molecule type" value="Genomic_DNA"/>
</dbReference>
<gene>
    <name evidence="5" type="ORF">ACFO6W_03125</name>
</gene>
<dbReference type="PANTHER" id="PTHR38478">
    <property type="entry name" value="PEPTIDASE M1A AND M12B"/>
    <property type="match status" value="1"/>
</dbReference>
<reference evidence="6" key="1">
    <citation type="journal article" date="2019" name="Int. J. Syst. Evol. Microbiol.">
        <title>The Global Catalogue of Microorganisms (GCM) 10K type strain sequencing project: providing services to taxonomists for standard genome sequencing and annotation.</title>
        <authorList>
            <consortium name="The Broad Institute Genomics Platform"/>
            <consortium name="The Broad Institute Genome Sequencing Center for Infectious Disease"/>
            <person name="Wu L."/>
            <person name="Ma J."/>
        </authorList>
    </citation>
    <scope>NUCLEOTIDE SEQUENCE [LARGE SCALE GENOMIC DNA]</scope>
    <source>
        <strain evidence="6">CCUG 66188</strain>
    </source>
</reference>
<feature type="domain" description="EcxA zinc-binding" evidence="2">
    <location>
        <begin position="437"/>
        <end position="744"/>
    </location>
</feature>
<comment type="caution">
    <text evidence="5">The sequence shown here is derived from an EMBL/GenBank/DDBJ whole genome shotgun (WGS) entry which is preliminary data.</text>
</comment>
<dbReference type="Pfam" id="PF17148">
    <property type="entry name" value="DUF5117"/>
    <property type="match status" value="1"/>
</dbReference>
<dbReference type="Pfam" id="PF17162">
    <property type="entry name" value="DUF5118"/>
    <property type="match status" value="1"/>
</dbReference>
<accession>A0ABV9KRV1</accession>
<name>A0ABV9KRV1_9BACT</name>
<feature type="chain" id="PRO_5046280692" evidence="1">
    <location>
        <begin position="22"/>
        <end position="844"/>
    </location>
</feature>
<evidence type="ECO:0000256" key="1">
    <source>
        <dbReference type="SAM" id="SignalP"/>
    </source>
</evidence>
<dbReference type="SUPFAM" id="SSF55486">
    <property type="entry name" value="Metalloproteases ('zincins'), catalytic domain"/>
    <property type="match status" value="1"/>
</dbReference>
<keyword evidence="1" id="KW-0732">Signal</keyword>
<dbReference type="RefSeq" id="WP_379993873.1">
    <property type="nucleotide sequence ID" value="NZ_JBHSGN010000024.1"/>
</dbReference>
<dbReference type="PANTHER" id="PTHR38478:SF1">
    <property type="entry name" value="ZINC DEPENDENT METALLOPROTEASE DOMAIN LIPOPROTEIN"/>
    <property type="match status" value="1"/>
</dbReference>
<evidence type="ECO:0000259" key="3">
    <source>
        <dbReference type="Pfam" id="PF17148"/>
    </source>
</evidence>
<evidence type="ECO:0000313" key="5">
    <source>
        <dbReference type="EMBL" id="MFC4672680.1"/>
    </source>
</evidence>
<dbReference type="GO" id="GO:0008237">
    <property type="term" value="F:metallopeptidase activity"/>
    <property type="evidence" value="ECO:0007669"/>
    <property type="project" value="UniProtKB-KW"/>
</dbReference>
<proteinExistence type="predicted"/>
<keyword evidence="5" id="KW-0645">Protease</keyword>